<dbReference type="AlphaFoldDB" id="A0A5C3P0X4"/>
<dbReference type="EMBL" id="ML211416">
    <property type="protein sequence ID" value="TFK83161.1"/>
    <property type="molecule type" value="Genomic_DNA"/>
</dbReference>
<gene>
    <name evidence="1" type="ORF">K466DRAFT_272104</name>
</gene>
<reference evidence="1 2" key="1">
    <citation type="journal article" date="2019" name="Nat. Ecol. Evol.">
        <title>Megaphylogeny resolves global patterns of mushroom evolution.</title>
        <authorList>
            <person name="Varga T."/>
            <person name="Krizsan K."/>
            <person name="Foldi C."/>
            <person name="Dima B."/>
            <person name="Sanchez-Garcia M."/>
            <person name="Sanchez-Ramirez S."/>
            <person name="Szollosi G.J."/>
            <person name="Szarkandi J.G."/>
            <person name="Papp V."/>
            <person name="Albert L."/>
            <person name="Andreopoulos W."/>
            <person name="Angelini C."/>
            <person name="Antonin V."/>
            <person name="Barry K.W."/>
            <person name="Bougher N.L."/>
            <person name="Buchanan P."/>
            <person name="Buyck B."/>
            <person name="Bense V."/>
            <person name="Catcheside P."/>
            <person name="Chovatia M."/>
            <person name="Cooper J."/>
            <person name="Damon W."/>
            <person name="Desjardin D."/>
            <person name="Finy P."/>
            <person name="Geml J."/>
            <person name="Haridas S."/>
            <person name="Hughes K."/>
            <person name="Justo A."/>
            <person name="Karasinski D."/>
            <person name="Kautmanova I."/>
            <person name="Kiss B."/>
            <person name="Kocsube S."/>
            <person name="Kotiranta H."/>
            <person name="LaButti K.M."/>
            <person name="Lechner B.E."/>
            <person name="Liimatainen K."/>
            <person name="Lipzen A."/>
            <person name="Lukacs Z."/>
            <person name="Mihaltcheva S."/>
            <person name="Morgado L.N."/>
            <person name="Niskanen T."/>
            <person name="Noordeloos M.E."/>
            <person name="Ohm R.A."/>
            <person name="Ortiz-Santana B."/>
            <person name="Ovrebo C."/>
            <person name="Racz N."/>
            <person name="Riley R."/>
            <person name="Savchenko A."/>
            <person name="Shiryaev A."/>
            <person name="Soop K."/>
            <person name="Spirin V."/>
            <person name="Szebenyi C."/>
            <person name="Tomsovsky M."/>
            <person name="Tulloss R.E."/>
            <person name="Uehling J."/>
            <person name="Grigoriev I.V."/>
            <person name="Vagvolgyi C."/>
            <person name="Papp T."/>
            <person name="Martin F.M."/>
            <person name="Miettinen O."/>
            <person name="Hibbett D.S."/>
            <person name="Nagy L.G."/>
        </authorList>
    </citation>
    <scope>NUCLEOTIDE SEQUENCE [LARGE SCALE GENOMIC DNA]</scope>
    <source>
        <strain evidence="1 2">HHB13444</strain>
    </source>
</reference>
<sequence length="76" mass="8704">MRSSGTATLLTAGLKDNACGSPFCRHATFRWLLEHVQRASFITGRETHVRPTWCRMLDRPERCYLIFAQANIDALH</sequence>
<dbReference type="InParanoid" id="A0A5C3P0X4"/>
<protein>
    <submittedName>
        <fullName evidence="1">Uncharacterized protein</fullName>
    </submittedName>
</protein>
<name>A0A5C3P0X4_9APHY</name>
<evidence type="ECO:0000313" key="1">
    <source>
        <dbReference type="EMBL" id="TFK83161.1"/>
    </source>
</evidence>
<evidence type="ECO:0000313" key="2">
    <source>
        <dbReference type="Proteomes" id="UP000308197"/>
    </source>
</evidence>
<proteinExistence type="predicted"/>
<accession>A0A5C3P0X4</accession>
<keyword evidence="2" id="KW-1185">Reference proteome</keyword>
<organism evidence="1 2">
    <name type="scientific">Polyporus arcularius HHB13444</name>
    <dbReference type="NCBI Taxonomy" id="1314778"/>
    <lineage>
        <taxon>Eukaryota</taxon>
        <taxon>Fungi</taxon>
        <taxon>Dikarya</taxon>
        <taxon>Basidiomycota</taxon>
        <taxon>Agaricomycotina</taxon>
        <taxon>Agaricomycetes</taxon>
        <taxon>Polyporales</taxon>
        <taxon>Polyporaceae</taxon>
        <taxon>Polyporus</taxon>
    </lineage>
</organism>
<dbReference type="Proteomes" id="UP000308197">
    <property type="component" value="Unassembled WGS sequence"/>
</dbReference>